<dbReference type="RefSeq" id="WP_032574543.1">
    <property type="nucleotide sequence ID" value="NZ_JGEU01000040.1"/>
</dbReference>
<feature type="binding site" evidence="12 16">
    <location>
        <position position="233"/>
    </location>
    <ligand>
        <name>substrate</name>
    </ligand>
</feature>
<keyword evidence="8 12" id="KW-0560">Oxidoreductase</keyword>
<dbReference type="GO" id="GO:0051287">
    <property type="term" value="F:NAD binding"/>
    <property type="evidence" value="ECO:0007669"/>
    <property type="project" value="InterPro"/>
</dbReference>
<keyword evidence="7 12" id="KW-0862">Zinc</keyword>
<feature type="binding site" evidence="12 16">
    <location>
        <position position="258"/>
    </location>
    <ligand>
        <name>substrate</name>
    </ligand>
</feature>
<keyword evidence="9 12" id="KW-0520">NAD</keyword>
<evidence type="ECO:0000313" key="20">
    <source>
        <dbReference type="Proteomes" id="UP000021175"/>
    </source>
</evidence>
<evidence type="ECO:0000256" key="16">
    <source>
        <dbReference type="PIRSR" id="PIRSR000099-3"/>
    </source>
</evidence>
<evidence type="ECO:0000256" key="3">
    <source>
        <dbReference type="ARBA" id="ARBA00010178"/>
    </source>
</evidence>
<evidence type="ECO:0000256" key="9">
    <source>
        <dbReference type="ARBA" id="ARBA00023027"/>
    </source>
</evidence>
<feature type="binding site" evidence="12 16">
    <location>
        <position position="356"/>
    </location>
    <ligand>
        <name>substrate</name>
    </ligand>
</feature>
<feature type="binding site" evidence="12 16">
    <location>
        <position position="255"/>
    </location>
    <ligand>
        <name>substrate</name>
    </ligand>
</feature>
<evidence type="ECO:0000256" key="17">
    <source>
        <dbReference type="PIRSR" id="PIRSR000099-4"/>
    </source>
</evidence>
<comment type="caution">
    <text evidence="19">The sequence shown here is derived from an EMBL/GenBank/DDBJ whole genome shotgun (WGS) entry which is preliminary data.</text>
</comment>
<evidence type="ECO:0000256" key="1">
    <source>
        <dbReference type="ARBA" id="ARBA00003850"/>
    </source>
</evidence>
<evidence type="ECO:0000256" key="4">
    <source>
        <dbReference type="ARBA" id="ARBA00012965"/>
    </source>
</evidence>
<keyword evidence="10 12" id="KW-0368">Histidine biosynthesis</keyword>
<dbReference type="AlphaFoldDB" id="A0AB73AJ50"/>
<dbReference type="SUPFAM" id="SSF53720">
    <property type="entry name" value="ALDH-like"/>
    <property type="match status" value="1"/>
</dbReference>
<organism evidence="19 20">
    <name type="scientific">Bacteroides fragilis str. 3783N1-6</name>
    <dbReference type="NCBI Taxonomy" id="1339310"/>
    <lineage>
        <taxon>Bacteria</taxon>
        <taxon>Pseudomonadati</taxon>
        <taxon>Bacteroidota</taxon>
        <taxon>Bacteroidia</taxon>
        <taxon>Bacteroidales</taxon>
        <taxon>Bacteroidaceae</taxon>
        <taxon>Bacteroides</taxon>
    </lineage>
</organism>
<reference evidence="19 20" key="1">
    <citation type="submission" date="2014-02" db="EMBL/GenBank/DDBJ databases">
        <authorList>
            <person name="Sears C."/>
            <person name="Carroll K."/>
            <person name="Sack B.R."/>
            <person name="Qadri F."/>
            <person name="Myers L.L."/>
            <person name="Chung G.-T."/>
            <person name="Escheverria P."/>
            <person name="Fraser C.M."/>
            <person name="Sadzewicz L."/>
            <person name="Shefchek K.A."/>
            <person name="Tallon L."/>
            <person name="Das S.P."/>
            <person name="Daugherty S."/>
            <person name="Mongodin E.F."/>
        </authorList>
    </citation>
    <scope>NUCLEOTIDE SEQUENCE [LARGE SCALE GENOMIC DNA]</scope>
    <source>
        <strain evidence="19 20">3783N1-6</strain>
    </source>
</reference>
<dbReference type="Gene3D" id="3.40.50.1980">
    <property type="entry name" value="Nitrogenase molybdenum iron protein domain"/>
    <property type="match status" value="2"/>
</dbReference>
<dbReference type="GO" id="GO:0005829">
    <property type="term" value="C:cytosol"/>
    <property type="evidence" value="ECO:0007669"/>
    <property type="project" value="TreeGrafter"/>
</dbReference>
<name>A0AB73AJ50_BACFG</name>
<dbReference type="FunFam" id="3.40.50.1980:FF:000002">
    <property type="entry name" value="Histidinol dehydrogenase, chloroplastic"/>
    <property type="match status" value="1"/>
</dbReference>
<evidence type="ECO:0000256" key="2">
    <source>
        <dbReference type="ARBA" id="ARBA00004940"/>
    </source>
</evidence>
<dbReference type="EMBL" id="JGEU01000040">
    <property type="protein sequence ID" value="EYB08469.1"/>
    <property type="molecule type" value="Genomic_DNA"/>
</dbReference>
<dbReference type="NCBIfam" id="TIGR00069">
    <property type="entry name" value="hisD"/>
    <property type="match status" value="1"/>
</dbReference>
<dbReference type="EC" id="1.1.1.23" evidence="4 12"/>
<dbReference type="Proteomes" id="UP000021175">
    <property type="component" value="Unassembled WGS sequence"/>
</dbReference>
<evidence type="ECO:0000313" key="19">
    <source>
        <dbReference type="EMBL" id="EYB08469.1"/>
    </source>
</evidence>
<evidence type="ECO:0000256" key="13">
    <source>
        <dbReference type="PIRNR" id="PIRNR000099"/>
    </source>
</evidence>
<feature type="active site" description="Proton acceptor" evidence="12 14">
    <location>
        <position position="323"/>
    </location>
</feature>
<feature type="active site" description="Proton acceptor" evidence="12 14">
    <location>
        <position position="322"/>
    </location>
</feature>
<evidence type="ECO:0000256" key="18">
    <source>
        <dbReference type="RuleBase" id="RU004175"/>
    </source>
</evidence>
<dbReference type="HAMAP" id="MF_01024">
    <property type="entry name" value="HisD"/>
    <property type="match status" value="1"/>
</dbReference>
<dbReference type="PIRSF" id="PIRSF000099">
    <property type="entry name" value="Histidinol_dh"/>
    <property type="match status" value="1"/>
</dbReference>
<dbReference type="PANTHER" id="PTHR21256:SF2">
    <property type="entry name" value="HISTIDINE BIOSYNTHESIS TRIFUNCTIONAL PROTEIN"/>
    <property type="match status" value="1"/>
</dbReference>
<keyword evidence="6 12" id="KW-0479">Metal-binding</keyword>
<evidence type="ECO:0000256" key="14">
    <source>
        <dbReference type="PIRSR" id="PIRSR000099-1"/>
    </source>
</evidence>
<dbReference type="InterPro" id="IPR016161">
    <property type="entry name" value="Ald_DH/histidinol_DH"/>
</dbReference>
<dbReference type="InterPro" id="IPR022695">
    <property type="entry name" value="Histidinol_DH_monofunct"/>
</dbReference>
<accession>A0AB73AJ50</accession>
<feature type="binding site" evidence="12 15">
    <location>
        <position position="124"/>
    </location>
    <ligand>
        <name>NAD(+)</name>
        <dbReference type="ChEBI" id="CHEBI:57540"/>
    </ligand>
</feature>
<feature type="binding site" evidence="12 17">
    <location>
        <position position="255"/>
    </location>
    <ligand>
        <name>Zn(2+)</name>
        <dbReference type="ChEBI" id="CHEBI:29105"/>
    </ligand>
</feature>
<feature type="binding site" evidence="12 16">
    <location>
        <position position="323"/>
    </location>
    <ligand>
        <name>substrate</name>
    </ligand>
</feature>
<dbReference type="InterPro" id="IPR001692">
    <property type="entry name" value="Histidinol_DH_CS"/>
</dbReference>
<evidence type="ECO:0000256" key="15">
    <source>
        <dbReference type="PIRSR" id="PIRSR000099-2"/>
    </source>
</evidence>
<comment type="similarity">
    <text evidence="3 12 13 18">Belongs to the histidinol dehydrogenase family.</text>
</comment>
<feature type="binding site" evidence="12 16">
    <location>
        <position position="410"/>
    </location>
    <ligand>
        <name>substrate</name>
    </ligand>
</feature>
<dbReference type="FunFam" id="3.40.50.1980:FF:000001">
    <property type="entry name" value="Histidinol dehydrogenase"/>
    <property type="match status" value="1"/>
</dbReference>
<evidence type="ECO:0000256" key="8">
    <source>
        <dbReference type="ARBA" id="ARBA00023002"/>
    </source>
</evidence>
<dbReference type="Pfam" id="PF00815">
    <property type="entry name" value="Histidinol_dh"/>
    <property type="match status" value="1"/>
</dbReference>
<sequence length="428" mass="46593">MKLIKYPDRSQWNEILKRPVLETENLFDTVRNIINRVRAGGDRVVMEYEAVFDKAELTSLAVTSAEIEEAEKEVPIELKAAIYLAKRNIETFHSTQRFEGKKVDTMEGVTCWQKAVAIEKVGLYIPGGTAPLFSTVLMLAIPAKIAGCKEIVLCTPPDKNGKVHPAILFAARLAGVSKIFKVGGVQAIAAMAYGTESIPKVYKIFGPGNQYVTAAKQLVSLRDVAIDMPAGPSEVEVLADESANPVFVAADLLSQAEHGVDSQAMLVTTSEKLQTEVVYEVERQLGYLTRRDIAEKSLASSKLILVKDMEEALELTNAYAPEHLIIETKDYMEVAGQIVNAGSVFLGAFSPESAGDYASGTNHTLPTNGYAKAYSGVSLDSFIRKITFQEILPSGMSAIGPAIEVMAANEHLDAHKNAVTVRLEEIRK</sequence>
<gene>
    <name evidence="12 19" type="primary">hisD</name>
    <name evidence="19" type="ORF">M119_3166</name>
</gene>
<dbReference type="PRINTS" id="PR00083">
    <property type="entry name" value="HOLDHDRGNASE"/>
</dbReference>
<keyword evidence="5 12" id="KW-0028">Amino-acid biosynthesis</keyword>
<feature type="binding site" evidence="12 15">
    <location>
        <position position="209"/>
    </location>
    <ligand>
        <name>NAD(+)</name>
        <dbReference type="ChEBI" id="CHEBI:57540"/>
    </ligand>
</feature>
<dbReference type="CDD" id="cd06572">
    <property type="entry name" value="Histidinol_dh"/>
    <property type="match status" value="1"/>
</dbReference>
<dbReference type="PROSITE" id="PS00611">
    <property type="entry name" value="HISOL_DEHYDROGENASE"/>
    <property type="match status" value="1"/>
</dbReference>
<protein>
    <recommendedName>
        <fullName evidence="4 12">Histidinol dehydrogenase</fullName>
        <shortName evidence="12">HDH</shortName>
        <ecNumber evidence="4 12">1.1.1.23</ecNumber>
    </recommendedName>
</protein>
<comment type="catalytic activity">
    <reaction evidence="11 12">
        <text>L-histidinol + 2 NAD(+) + H2O = L-histidine + 2 NADH + 3 H(+)</text>
        <dbReference type="Rhea" id="RHEA:20641"/>
        <dbReference type="ChEBI" id="CHEBI:15377"/>
        <dbReference type="ChEBI" id="CHEBI:15378"/>
        <dbReference type="ChEBI" id="CHEBI:57540"/>
        <dbReference type="ChEBI" id="CHEBI:57595"/>
        <dbReference type="ChEBI" id="CHEBI:57699"/>
        <dbReference type="ChEBI" id="CHEBI:57945"/>
        <dbReference type="EC" id="1.1.1.23"/>
    </reaction>
</comment>
<feature type="binding site" evidence="12 15">
    <location>
        <position position="186"/>
    </location>
    <ligand>
        <name>NAD(+)</name>
        <dbReference type="ChEBI" id="CHEBI:57540"/>
    </ligand>
</feature>
<comment type="pathway">
    <text evidence="2 12">Amino-acid biosynthesis; L-histidine biosynthesis; L-histidine from 5-phospho-alpha-D-ribose 1-diphosphate: step 9/9.</text>
</comment>
<evidence type="ECO:0000256" key="10">
    <source>
        <dbReference type="ARBA" id="ARBA00023102"/>
    </source>
</evidence>
<comment type="cofactor">
    <cofactor evidence="12 17">
        <name>Zn(2+)</name>
        <dbReference type="ChEBI" id="CHEBI:29105"/>
    </cofactor>
    <text evidence="12 17">Binds 1 zinc ion per subunit.</text>
</comment>
<dbReference type="Gene3D" id="1.20.5.1300">
    <property type="match status" value="1"/>
</dbReference>
<evidence type="ECO:0000256" key="12">
    <source>
        <dbReference type="HAMAP-Rule" id="MF_01024"/>
    </source>
</evidence>
<evidence type="ECO:0000256" key="5">
    <source>
        <dbReference type="ARBA" id="ARBA00022605"/>
    </source>
</evidence>
<dbReference type="GO" id="GO:0008270">
    <property type="term" value="F:zinc ion binding"/>
    <property type="evidence" value="ECO:0007669"/>
    <property type="project" value="UniProtKB-UniRule"/>
</dbReference>
<feature type="binding site" evidence="12 16">
    <location>
        <position position="415"/>
    </location>
    <ligand>
        <name>substrate</name>
    </ligand>
</feature>
<evidence type="ECO:0000256" key="6">
    <source>
        <dbReference type="ARBA" id="ARBA00022723"/>
    </source>
</evidence>
<feature type="binding site" evidence="12 17">
    <location>
        <position position="415"/>
    </location>
    <ligand>
        <name>Zn(2+)</name>
        <dbReference type="ChEBI" id="CHEBI:29105"/>
    </ligand>
</feature>
<feature type="binding site" evidence="12 17">
    <location>
        <position position="258"/>
    </location>
    <ligand>
        <name>Zn(2+)</name>
        <dbReference type="ChEBI" id="CHEBI:29105"/>
    </ligand>
</feature>
<dbReference type="InterPro" id="IPR012131">
    <property type="entry name" value="Hstdl_DH"/>
</dbReference>
<feature type="binding site" evidence="12 17">
    <location>
        <position position="356"/>
    </location>
    <ligand>
        <name>Zn(2+)</name>
        <dbReference type="ChEBI" id="CHEBI:29105"/>
    </ligand>
</feature>
<evidence type="ECO:0000256" key="11">
    <source>
        <dbReference type="ARBA" id="ARBA00049489"/>
    </source>
</evidence>
<dbReference type="GO" id="GO:0004399">
    <property type="term" value="F:histidinol dehydrogenase activity"/>
    <property type="evidence" value="ECO:0007669"/>
    <property type="project" value="UniProtKB-UniRule"/>
</dbReference>
<evidence type="ECO:0000256" key="7">
    <source>
        <dbReference type="ARBA" id="ARBA00022833"/>
    </source>
</evidence>
<dbReference type="PANTHER" id="PTHR21256">
    <property type="entry name" value="HISTIDINOL DEHYDROGENASE HDH"/>
    <property type="match status" value="1"/>
</dbReference>
<dbReference type="GO" id="GO:0000105">
    <property type="term" value="P:L-histidine biosynthetic process"/>
    <property type="evidence" value="ECO:0007669"/>
    <property type="project" value="UniProtKB-UniRule"/>
</dbReference>
<proteinExistence type="inferred from homology"/>
<comment type="function">
    <text evidence="1 12">Catalyzes the sequential NAD-dependent oxidations of L-histidinol to L-histidinaldehyde and then to L-histidine.</text>
</comment>